<evidence type="ECO:0000313" key="1">
    <source>
        <dbReference type="EMBL" id="CAB5240106.1"/>
    </source>
</evidence>
<gene>
    <name evidence="1" type="ORF">UFOPK3554_00651</name>
</gene>
<proteinExistence type="predicted"/>
<reference evidence="1" key="1">
    <citation type="submission" date="2020-05" db="EMBL/GenBank/DDBJ databases">
        <authorList>
            <person name="Chiriac C."/>
            <person name="Salcher M."/>
            <person name="Ghai R."/>
            <person name="Kavagutti S V."/>
        </authorList>
    </citation>
    <scope>NUCLEOTIDE SEQUENCE</scope>
</reference>
<dbReference type="AlphaFoldDB" id="A0A6J7XZX2"/>
<protein>
    <submittedName>
        <fullName evidence="1">Unannotated protein</fullName>
    </submittedName>
</protein>
<sequence>MLKVLAATVKVSSVATISWAGAFPVDPDPPKYVTVCRASTSRLKTAEEYPILVPSVSKFPFASTQRSAVSVYGVLLWAKVEEPLITPVVVSRKSPEGSSGEIEYLFAPQPELEVEVLVIAFPALTVCVSPVEKLIDGSGESEKNPPAVTVIESGKINTSHCSS</sequence>
<dbReference type="EMBL" id="CAFBSG010000008">
    <property type="protein sequence ID" value="CAB5240106.1"/>
    <property type="molecule type" value="Genomic_DNA"/>
</dbReference>
<organism evidence="1">
    <name type="scientific">freshwater metagenome</name>
    <dbReference type="NCBI Taxonomy" id="449393"/>
    <lineage>
        <taxon>unclassified sequences</taxon>
        <taxon>metagenomes</taxon>
        <taxon>ecological metagenomes</taxon>
    </lineage>
</organism>
<accession>A0A6J7XZX2</accession>
<name>A0A6J7XZX2_9ZZZZ</name>